<feature type="region of interest" description="Disordered" evidence="3">
    <location>
        <begin position="321"/>
        <end position="405"/>
    </location>
</feature>
<evidence type="ECO:0000256" key="1">
    <source>
        <dbReference type="ARBA" id="ARBA00022729"/>
    </source>
</evidence>
<keyword evidence="2" id="KW-0624">Polysaccharide degradation</keyword>
<dbReference type="SMART" id="SM00637">
    <property type="entry name" value="CBD_II"/>
    <property type="match status" value="1"/>
</dbReference>
<feature type="region of interest" description="Disordered" evidence="3">
    <location>
        <begin position="265"/>
        <end position="290"/>
    </location>
</feature>
<name>A0ABW1BDH8_9ACTN</name>
<feature type="domain" description="CBM2" evidence="4">
    <location>
        <begin position="399"/>
        <end position="508"/>
    </location>
</feature>
<feature type="compositionally biased region" description="Polar residues" evidence="3">
    <location>
        <begin position="347"/>
        <end position="358"/>
    </location>
</feature>
<comment type="caution">
    <text evidence="5">The sequence shown here is derived from an EMBL/GenBank/DDBJ whole genome shotgun (WGS) entry which is preliminary data.</text>
</comment>
<evidence type="ECO:0000259" key="4">
    <source>
        <dbReference type="PROSITE" id="PS51173"/>
    </source>
</evidence>
<dbReference type="Gene3D" id="2.60.40.290">
    <property type="match status" value="1"/>
</dbReference>
<sequence>MPDLPKPQDAVEAALFSECWDAVLSYADLCTSGSNAATQLATQAFSSGMREAEVLEFEAGAGRGAGRRALRLPRIPFLLTWVRTTAATWESGGQGHRLDPDLRLWLNSDKAFRYAGPPLHRPLALRALRDMQEPDAALLWLAEVESLPLTSVARRLGLDPAVARAELDQVRGLFRDRCQRNLADTPMDADCRSYARLLDAVTRSPGTETPDDLSRHLATCVECAEAASCLGLHGGGLPAALAGGVIGWGGLAYLERRRRAAEAGLLPGRADSTGTDRGLSPGKEPRPRIGRTGLLVGAAVVSVLALAVSLMQFGDDDTAVAGGGTTSESPVAQRDPSFPEAQPRPSGESSELQSTTRPQEPGTDDEDGGDSDSSSNSNEEPQGDSSTPARVSHEPVEPGKPSSATCRVRYQVDNEWPGGFQATVTVTTTKALDGWRISWSYEGGQRVTQMWDGTFDQNGSRVTATAADYNKTVAKGGTFGVGFLGAWESDANTVPDDFTLNGRPCTTAG</sequence>
<dbReference type="SUPFAM" id="SSF49384">
    <property type="entry name" value="Carbohydrate-binding domain"/>
    <property type="match status" value="1"/>
</dbReference>
<gene>
    <name evidence="5" type="ORF">ACFQGO_27590</name>
</gene>
<evidence type="ECO:0000313" key="6">
    <source>
        <dbReference type="Proteomes" id="UP001596112"/>
    </source>
</evidence>
<dbReference type="Pfam" id="PF00553">
    <property type="entry name" value="CBM_2"/>
    <property type="match status" value="1"/>
</dbReference>
<dbReference type="InterPro" id="IPR012291">
    <property type="entry name" value="CBM2_carb-bd_dom_sf"/>
</dbReference>
<organism evidence="5 6">
    <name type="scientific">Streptomyces heilongjiangensis</name>
    <dbReference type="NCBI Taxonomy" id="945052"/>
    <lineage>
        <taxon>Bacteria</taxon>
        <taxon>Bacillati</taxon>
        <taxon>Actinomycetota</taxon>
        <taxon>Actinomycetes</taxon>
        <taxon>Kitasatosporales</taxon>
        <taxon>Streptomycetaceae</taxon>
        <taxon>Streptomyces</taxon>
    </lineage>
</organism>
<evidence type="ECO:0000313" key="5">
    <source>
        <dbReference type="EMBL" id="MFC5811220.1"/>
    </source>
</evidence>
<evidence type="ECO:0000256" key="2">
    <source>
        <dbReference type="ARBA" id="ARBA00023326"/>
    </source>
</evidence>
<protein>
    <submittedName>
        <fullName evidence="5">Cellulose binding domain-containing protein</fullName>
    </submittedName>
</protein>
<keyword evidence="1" id="KW-0732">Signal</keyword>
<dbReference type="InterPro" id="IPR001919">
    <property type="entry name" value="CBD2"/>
</dbReference>
<accession>A0ABW1BDH8</accession>
<dbReference type="RefSeq" id="WP_272172629.1">
    <property type="nucleotide sequence ID" value="NZ_JAQOSL010000060.1"/>
</dbReference>
<keyword evidence="2" id="KW-0119">Carbohydrate metabolism</keyword>
<keyword evidence="6" id="KW-1185">Reference proteome</keyword>
<dbReference type="InterPro" id="IPR008965">
    <property type="entry name" value="CBM2/CBM3_carb-bd_dom_sf"/>
</dbReference>
<reference evidence="6" key="1">
    <citation type="journal article" date="2019" name="Int. J. Syst. Evol. Microbiol.">
        <title>The Global Catalogue of Microorganisms (GCM) 10K type strain sequencing project: providing services to taxonomists for standard genome sequencing and annotation.</title>
        <authorList>
            <consortium name="The Broad Institute Genomics Platform"/>
            <consortium name="The Broad Institute Genome Sequencing Center for Infectious Disease"/>
            <person name="Wu L."/>
            <person name="Ma J."/>
        </authorList>
    </citation>
    <scope>NUCLEOTIDE SEQUENCE [LARGE SCALE GENOMIC DNA]</scope>
    <source>
        <strain evidence="6">JCM 9918</strain>
    </source>
</reference>
<feature type="compositionally biased region" description="Low complexity" evidence="3">
    <location>
        <begin position="371"/>
        <end position="380"/>
    </location>
</feature>
<dbReference type="EMBL" id="JBHSNZ010000022">
    <property type="protein sequence ID" value="MFC5811220.1"/>
    <property type="molecule type" value="Genomic_DNA"/>
</dbReference>
<dbReference type="PROSITE" id="PS51173">
    <property type="entry name" value="CBM2"/>
    <property type="match status" value="1"/>
</dbReference>
<proteinExistence type="predicted"/>
<dbReference type="Proteomes" id="UP001596112">
    <property type="component" value="Unassembled WGS sequence"/>
</dbReference>
<evidence type="ECO:0000256" key="3">
    <source>
        <dbReference type="SAM" id="MobiDB-lite"/>
    </source>
</evidence>